<feature type="coiled-coil region" evidence="3">
    <location>
        <begin position="193"/>
        <end position="220"/>
    </location>
</feature>
<keyword evidence="5" id="KW-1185">Reference proteome</keyword>
<dbReference type="GO" id="GO:0005737">
    <property type="term" value="C:cytoplasm"/>
    <property type="evidence" value="ECO:0007669"/>
    <property type="project" value="TreeGrafter"/>
</dbReference>
<organism evidence="5 6">
    <name type="scientific">Galleria mellonella</name>
    <name type="common">Greater wax moth</name>
    <dbReference type="NCBI Taxonomy" id="7137"/>
    <lineage>
        <taxon>Eukaryota</taxon>
        <taxon>Metazoa</taxon>
        <taxon>Ecdysozoa</taxon>
        <taxon>Arthropoda</taxon>
        <taxon>Hexapoda</taxon>
        <taxon>Insecta</taxon>
        <taxon>Pterygota</taxon>
        <taxon>Neoptera</taxon>
        <taxon>Endopterygota</taxon>
        <taxon>Lepidoptera</taxon>
        <taxon>Glossata</taxon>
        <taxon>Ditrysia</taxon>
        <taxon>Pyraloidea</taxon>
        <taxon>Pyralidae</taxon>
        <taxon>Galleriinae</taxon>
        <taxon>Galleria</taxon>
    </lineage>
</organism>
<evidence type="ECO:0000256" key="4">
    <source>
        <dbReference type="SAM" id="MobiDB-lite"/>
    </source>
</evidence>
<dbReference type="PANTHER" id="PTHR19307">
    <property type="entry name" value="TUMOR PROTEIN D52"/>
    <property type="match status" value="1"/>
</dbReference>
<protein>
    <submittedName>
        <fullName evidence="6">Uncharacterized protein LOC113518170 isoform X2</fullName>
    </submittedName>
</protein>
<dbReference type="PANTHER" id="PTHR19307:SF14">
    <property type="entry name" value="TUMOR PROTEIN D52"/>
    <property type="match status" value="1"/>
</dbReference>
<evidence type="ECO:0000256" key="1">
    <source>
        <dbReference type="ARBA" id="ARBA00005702"/>
    </source>
</evidence>
<evidence type="ECO:0000256" key="3">
    <source>
        <dbReference type="SAM" id="Coils"/>
    </source>
</evidence>
<gene>
    <name evidence="6" type="primary">LOC113518170</name>
</gene>
<evidence type="ECO:0000313" key="5">
    <source>
        <dbReference type="Proteomes" id="UP001652740"/>
    </source>
</evidence>
<dbReference type="Proteomes" id="UP001652740">
    <property type="component" value="Unplaced"/>
</dbReference>
<dbReference type="AlphaFoldDB" id="A0A6J1WSU9"/>
<dbReference type="InterPro" id="IPR007327">
    <property type="entry name" value="TPD52"/>
</dbReference>
<comment type="similarity">
    <text evidence="1">Belongs to the TPD52 family.</text>
</comment>
<sequence>MISCYKREPTRIDQPHIFKICYTAAEEADKREDRGMASDGTINTGVEPTSLEYMEDPYFVTPDDDSTPSFDVAVDELDDVEDLASWPHDDADTDWRALPDLAESALCIETEFYMDNRRRRLRIFRKKMREVRVTFQDLSKPYLARVSSHTNYKKFLGITLGAEEAMAGVGAASDTPVVDELAGLTPEQAEQLRAEWSRELARVEDEIATLRTVLQSKIRQSSELKRKLGITVWKEITEDVNQGLKNVKESQVYQKTESVIKSTAEKTTSILGGITAGVSSKLGQMRNSESFRSIEERVGSAYENVKGKVASRSNSTQSFDEALRDASRAASGATSPTIPENKPLP</sequence>
<evidence type="ECO:0000256" key="2">
    <source>
        <dbReference type="ARBA" id="ARBA00023054"/>
    </source>
</evidence>
<name>A0A6J1WSU9_GALME</name>
<accession>A0A6J1WSU9</accession>
<keyword evidence="2 3" id="KW-0175">Coiled coil</keyword>
<dbReference type="GeneID" id="113518170"/>
<reference evidence="6" key="1">
    <citation type="submission" date="2025-08" db="UniProtKB">
        <authorList>
            <consortium name="RefSeq"/>
        </authorList>
    </citation>
    <scope>IDENTIFICATION</scope>
    <source>
        <tissue evidence="6">Whole larvae</tissue>
    </source>
</reference>
<proteinExistence type="inferred from homology"/>
<evidence type="ECO:0000313" key="6">
    <source>
        <dbReference type="RefSeq" id="XP_026758755.2"/>
    </source>
</evidence>
<dbReference type="Pfam" id="PF04201">
    <property type="entry name" value="TPD52"/>
    <property type="match status" value="1"/>
</dbReference>
<dbReference type="RefSeq" id="XP_026758755.2">
    <property type="nucleotide sequence ID" value="XM_026902954.3"/>
</dbReference>
<feature type="region of interest" description="Disordered" evidence="4">
    <location>
        <begin position="309"/>
        <end position="345"/>
    </location>
</feature>